<protein>
    <submittedName>
        <fullName evidence="1">Uncharacterized protein</fullName>
    </submittedName>
</protein>
<feature type="non-terminal residue" evidence="1">
    <location>
        <position position="1"/>
    </location>
</feature>
<accession>A0A7J6UIA5</accession>
<proteinExistence type="predicted"/>
<evidence type="ECO:0000313" key="2">
    <source>
        <dbReference type="Proteomes" id="UP000553632"/>
    </source>
</evidence>
<organism evidence="1 2">
    <name type="scientific">Perkinsus olseni</name>
    <name type="common">Perkinsus atlanticus</name>
    <dbReference type="NCBI Taxonomy" id="32597"/>
    <lineage>
        <taxon>Eukaryota</taxon>
        <taxon>Sar</taxon>
        <taxon>Alveolata</taxon>
        <taxon>Perkinsozoa</taxon>
        <taxon>Perkinsea</taxon>
        <taxon>Perkinsida</taxon>
        <taxon>Perkinsidae</taxon>
        <taxon>Perkinsus</taxon>
    </lineage>
</organism>
<comment type="caution">
    <text evidence="1">The sequence shown here is derived from an EMBL/GenBank/DDBJ whole genome shotgun (WGS) entry which is preliminary data.</text>
</comment>
<reference evidence="1 2" key="1">
    <citation type="submission" date="2020-04" db="EMBL/GenBank/DDBJ databases">
        <title>Perkinsus olseni comparative genomics.</title>
        <authorList>
            <person name="Bogema D.R."/>
        </authorList>
    </citation>
    <scope>NUCLEOTIDE SEQUENCE [LARGE SCALE GENOMIC DNA]</scope>
    <source>
        <strain evidence="1 2">ATCC PRA-207</strain>
    </source>
</reference>
<evidence type="ECO:0000313" key="1">
    <source>
        <dbReference type="EMBL" id="KAF4756923.1"/>
    </source>
</evidence>
<name>A0A7J6UIA5_PEROL</name>
<keyword evidence="2" id="KW-1185">Reference proteome</keyword>
<gene>
    <name evidence="1" type="ORF">FOZ63_002299</name>
</gene>
<sequence>WKEKFEEGMEAKDKECKAAAEKLERTRLINSKRERVMKEELRSLREETTSLREMLSDVQSEVNRMKAKDERIGAIEETLSRNSTYCQETLSSVKCLLDEAKRMQAPRSDIDVKAEVCSLEEGRHGG</sequence>
<dbReference type="AlphaFoldDB" id="A0A7J6UIA5"/>
<dbReference type="Proteomes" id="UP000553632">
    <property type="component" value="Unassembled WGS sequence"/>
</dbReference>
<dbReference type="EMBL" id="JABANO010003279">
    <property type="protein sequence ID" value="KAF4756923.1"/>
    <property type="molecule type" value="Genomic_DNA"/>
</dbReference>